<organism evidence="1 2">
    <name type="scientific">Sulfidibacter corallicola</name>
    <dbReference type="NCBI Taxonomy" id="2818388"/>
    <lineage>
        <taxon>Bacteria</taxon>
        <taxon>Pseudomonadati</taxon>
        <taxon>Acidobacteriota</taxon>
        <taxon>Holophagae</taxon>
        <taxon>Acanthopleuribacterales</taxon>
        <taxon>Acanthopleuribacteraceae</taxon>
        <taxon>Sulfidibacter</taxon>
    </lineage>
</organism>
<dbReference type="RefSeq" id="WP_237382012.1">
    <property type="nucleotide sequence ID" value="NZ_CP071793.1"/>
</dbReference>
<evidence type="ECO:0008006" key="3">
    <source>
        <dbReference type="Google" id="ProtNLM"/>
    </source>
</evidence>
<gene>
    <name evidence="1" type="ORF">J3U87_05435</name>
</gene>
<dbReference type="Proteomes" id="UP000663929">
    <property type="component" value="Chromosome"/>
</dbReference>
<protein>
    <recommendedName>
        <fullName evidence="3">Adhesin domain-containing protein</fullName>
    </recommendedName>
</protein>
<name>A0A8A4TZF7_SULCO</name>
<evidence type="ECO:0000313" key="2">
    <source>
        <dbReference type="Proteomes" id="UP000663929"/>
    </source>
</evidence>
<dbReference type="AlphaFoldDB" id="A0A8A4TZF7"/>
<dbReference type="EMBL" id="CP071793">
    <property type="protein sequence ID" value="QTD51895.1"/>
    <property type="molecule type" value="Genomic_DNA"/>
</dbReference>
<proteinExistence type="predicted"/>
<keyword evidence="2" id="KW-1185">Reference proteome</keyword>
<reference evidence="1" key="1">
    <citation type="submission" date="2021-03" db="EMBL/GenBank/DDBJ databases">
        <title>Acanthopleuribacteraceae sp. M133.</title>
        <authorList>
            <person name="Wang G."/>
        </authorList>
    </citation>
    <scope>NUCLEOTIDE SEQUENCE</scope>
    <source>
        <strain evidence="1">M133</strain>
    </source>
</reference>
<sequence length="248" mass="27337">MLAPLLCLLLLPSGEPPATTDWHIEKYEWEGVVKAHHPIEIVNDYGDVRTRLANDQTLAVSGMIQRAPTDPDNMKIKVEQTTEKTVIRVTFPGEVQGAPLRRRIDVTAFIPKQSPLTIRTYRGLIEAKGLESDLLLSTDQGRVVFSTTGTAEVSTRQGDVKGYFKTASWSKPPRFTSVLGNLMLHFPKATDAVVDVATRGKITSDYTMELSFEDASRLKKARVKLGSGKVPVTIDAGRGNVELLRGIH</sequence>
<dbReference type="KEGG" id="scor:J3U87_05435"/>
<accession>A0A8A4TZF7</accession>
<evidence type="ECO:0000313" key="1">
    <source>
        <dbReference type="EMBL" id="QTD51895.1"/>
    </source>
</evidence>